<gene>
    <name evidence="3" type="ORF">M501DRAFT_1017512</name>
</gene>
<dbReference type="AlphaFoldDB" id="A0A9P4S7V4"/>
<protein>
    <submittedName>
        <fullName evidence="3">Uncharacterized protein</fullName>
    </submittedName>
</protein>
<evidence type="ECO:0000313" key="3">
    <source>
        <dbReference type="EMBL" id="KAF2837728.1"/>
    </source>
</evidence>
<keyword evidence="4" id="KW-1185">Reference proteome</keyword>
<proteinExistence type="predicted"/>
<reference evidence="3" key="1">
    <citation type="journal article" date="2020" name="Stud. Mycol.">
        <title>101 Dothideomycetes genomes: a test case for predicting lifestyles and emergence of pathogens.</title>
        <authorList>
            <person name="Haridas S."/>
            <person name="Albert R."/>
            <person name="Binder M."/>
            <person name="Bloem J."/>
            <person name="Labutti K."/>
            <person name="Salamov A."/>
            <person name="Andreopoulos B."/>
            <person name="Baker S."/>
            <person name="Barry K."/>
            <person name="Bills G."/>
            <person name="Bluhm B."/>
            <person name="Cannon C."/>
            <person name="Castanera R."/>
            <person name="Culley D."/>
            <person name="Daum C."/>
            <person name="Ezra D."/>
            <person name="Gonzalez J."/>
            <person name="Henrissat B."/>
            <person name="Kuo A."/>
            <person name="Liang C."/>
            <person name="Lipzen A."/>
            <person name="Lutzoni F."/>
            <person name="Magnuson J."/>
            <person name="Mondo S."/>
            <person name="Nolan M."/>
            <person name="Ohm R."/>
            <person name="Pangilinan J."/>
            <person name="Park H.-J."/>
            <person name="Ramirez L."/>
            <person name="Alfaro M."/>
            <person name="Sun H."/>
            <person name="Tritt A."/>
            <person name="Yoshinaga Y."/>
            <person name="Zwiers L.-H."/>
            <person name="Turgeon B."/>
            <person name="Goodwin S."/>
            <person name="Spatafora J."/>
            <person name="Crous P."/>
            <person name="Grigoriev I."/>
        </authorList>
    </citation>
    <scope>NUCLEOTIDE SEQUENCE</scope>
    <source>
        <strain evidence="3">CBS 101060</strain>
    </source>
</reference>
<feature type="coiled-coil region" evidence="1">
    <location>
        <begin position="85"/>
        <end position="115"/>
    </location>
</feature>
<evidence type="ECO:0000313" key="4">
    <source>
        <dbReference type="Proteomes" id="UP000799429"/>
    </source>
</evidence>
<feature type="region of interest" description="Disordered" evidence="2">
    <location>
        <begin position="494"/>
        <end position="513"/>
    </location>
</feature>
<dbReference type="EMBL" id="MU006098">
    <property type="protein sequence ID" value="KAF2837728.1"/>
    <property type="molecule type" value="Genomic_DNA"/>
</dbReference>
<feature type="region of interest" description="Disordered" evidence="2">
    <location>
        <begin position="442"/>
        <end position="480"/>
    </location>
</feature>
<evidence type="ECO:0000256" key="2">
    <source>
        <dbReference type="SAM" id="MobiDB-lite"/>
    </source>
</evidence>
<dbReference type="OrthoDB" id="4187949at2759"/>
<comment type="caution">
    <text evidence="3">The sequence shown here is derived from an EMBL/GenBank/DDBJ whole genome shotgun (WGS) entry which is preliminary data.</text>
</comment>
<dbReference type="Proteomes" id="UP000799429">
    <property type="component" value="Unassembled WGS sequence"/>
</dbReference>
<evidence type="ECO:0000256" key="1">
    <source>
        <dbReference type="SAM" id="Coils"/>
    </source>
</evidence>
<sequence length="513" mass="58446">MSLPPPMFSNGQHNLVHLPRNPRASVDPDLPQGACQYILTQANGARERCCCQSYMLNKEKPGSMCGCGHQAWVHERRAAQSGVSAEQFQEVLTEVKKLKRQLDDERRLREALSQGVYSNMTNLKLQLDDKAEEAVDKVTECFNDIRTIREHLSKVDEVVMDLENRMERVDPGRSTRSLTPVLESVEHQVITQLPIRIERPKSQSWTIRTIFVPSKQQPFAFDFSSTAYKRCESRGLHKELTIANTDHTSFTKAVHETFANVLKGRMWIPLKAYRLTKGEFLSRIVLQEFATDESDQMWDKSYLEEHCICHDKLQGDVLYISLVFQDITWEEIHSLPAMYGVDQTCWSHDSELDGEPQNVKSMGDQLMYESSDPPPYTSRTHSDLIRSPTALDVLASASLLPSHRSSAIQSPITPNDRAAMSLRSFELDGSDDEHRDKKLKLRPKGSEPALRERATSGAPRYVSGRSKRKLPQKPKEPVSWTVSEWKYPPIPKKVNNLLHRHTNDKDTQQGPSA</sequence>
<name>A0A9P4S7V4_9PEZI</name>
<keyword evidence="1" id="KW-0175">Coiled coil</keyword>
<accession>A0A9P4S7V4</accession>
<organism evidence="3 4">
    <name type="scientific">Patellaria atrata CBS 101060</name>
    <dbReference type="NCBI Taxonomy" id="1346257"/>
    <lineage>
        <taxon>Eukaryota</taxon>
        <taxon>Fungi</taxon>
        <taxon>Dikarya</taxon>
        <taxon>Ascomycota</taxon>
        <taxon>Pezizomycotina</taxon>
        <taxon>Dothideomycetes</taxon>
        <taxon>Dothideomycetes incertae sedis</taxon>
        <taxon>Patellariales</taxon>
        <taxon>Patellariaceae</taxon>
        <taxon>Patellaria</taxon>
    </lineage>
</organism>